<dbReference type="RefSeq" id="WP_189088292.1">
    <property type="nucleotide sequence ID" value="NZ_BMQL01000003.1"/>
</dbReference>
<dbReference type="EMBL" id="BMQL01000003">
    <property type="protein sequence ID" value="GGQ98638.1"/>
    <property type="molecule type" value="Genomic_DNA"/>
</dbReference>
<evidence type="ECO:0000256" key="7">
    <source>
        <dbReference type="SAM" id="MobiDB-lite"/>
    </source>
</evidence>
<keyword evidence="3 6" id="KW-0285">Flavoprotein</keyword>
<dbReference type="InterPro" id="IPR012132">
    <property type="entry name" value="GMC_OxRdtase"/>
</dbReference>
<feature type="domain" description="Glucose-methanol-choline oxidoreductase N-terminal" evidence="9">
    <location>
        <begin position="247"/>
        <end position="261"/>
    </location>
</feature>
<gene>
    <name evidence="10" type="ORF">GCM10008957_08770</name>
</gene>
<dbReference type="Proteomes" id="UP000603865">
    <property type="component" value="Unassembled WGS sequence"/>
</dbReference>
<feature type="region of interest" description="Disordered" evidence="7">
    <location>
        <begin position="124"/>
        <end position="145"/>
    </location>
</feature>
<keyword evidence="11" id="KW-1185">Reference proteome</keyword>
<evidence type="ECO:0000259" key="9">
    <source>
        <dbReference type="PROSITE" id="PS00624"/>
    </source>
</evidence>
<dbReference type="InterPro" id="IPR007867">
    <property type="entry name" value="GMC_OxRtase_C"/>
</dbReference>
<comment type="caution">
    <text evidence="10">The sequence shown here is derived from an EMBL/GenBank/DDBJ whole genome shotgun (WGS) entry which is preliminary data.</text>
</comment>
<proteinExistence type="inferred from homology"/>
<dbReference type="Gene3D" id="3.30.560.10">
    <property type="entry name" value="Glucose Oxidase, domain 3"/>
    <property type="match status" value="1"/>
</dbReference>
<dbReference type="AlphaFoldDB" id="A0A918F3R2"/>
<evidence type="ECO:0000256" key="1">
    <source>
        <dbReference type="ARBA" id="ARBA00001974"/>
    </source>
</evidence>
<comment type="cofactor">
    <cofactor evidence="1 5">
        <name>FAD</name>
        <dbReference type="ChEBI" id="CHEBI:57692"/>
    </cofactor>
</comment>
<reference evidence="10" key="1">
    <citation type="journal article" date="2014" name="Int. J. Syst. Evol. Microbiol.">
        <title>Complete genome sequence of Corynebacterium casei LMG S-19264T (=DSM 44701T), isolated from a smear-ripened cheese.</title>
        <authorList>
            <consortium name="US DOE Joint Genome Institute (JGI-PGF)"/>
            <person name="Walter F."/>
            <person name="Albersmeier A."/>
            <person name="Kalinowski J."/>
            <person name="Ruckert C."/>
        </authorList>
    </citation>
    <scope>NUCLEOTIDE SEQUENCE</scope>
    <source>
        <strain evidence="10">JCM 31311</strain>
    </source>
</reference>
<dbReference type="Pfam" id="PF00732">
    <property type="entry name" value="GMC_oxred_N"/>
    <property type="match status" value="1"/>
</dbReference>
<dbReference type="SUPFAM" id="SSF54373">
    <property type="entry name" value="FAD-linked reductases, C-terminal domain"/>
    <property type="match status" value="1"/>
</dbReference>
<dbReference type="Gene3D" id="3.50.50.60">
    <property type="entry name" value="FAD/NAD(P)-binding domain"/>
    <property type="match status" value="1"/>
</dbReference>
<dbReference type="PANTHER" id="PTHR11552">
    <property type="entry name" value="GLUCOSE-METHANOL-CHOLINE GMC OXIDOREDUCTASE"/>
    <property type="match status" value="1"/>
</dbReference>
<evidence type="ECO:0000313" key="10">
    <source>
        <dbReference type="EMBL" id="GGQ98638.1"/>
    </source>
</evidence>
<dbReference type="Pfam" id="PF05199">
    <property type="entry name" value="GMC_oxred_C"/>
    <property type="match status" value="1"/>
</dbReference>
<name>A0A918F3R2_9DEIO</name>
<feature type="binding site" evidence="5">
    <location>
        <position position="80"/>
    </location>
    <ligand>
        <name>FAD</name>
        <dbReference type="ChEBI" id="CHEBI:57692"/>
    </ligand>
</feature>
<dbReference type="SUPFAM" id="SSF51905">
    <property type="entry name" value="FAD/NAD(P)-binding domain"/>
    <property type="match status" value="1"/>
</dbReference>
<evidence type="ECO:0000256" key="5">
    <source>
        <dbReference type="PIRSR" id="PIRSR000137-2"/>
    </source>
</evidence>
<evidence type="ECO:0000256" key="6">
    <source>
        <dbReference type="RuleBase" id="RU003968"/>
    </source>
</evidence>
<accession>A0A918F3R2</accession>
<dbReference type="PROSITE" id="PS00624">
    <property type="entry name" value="GMC_OXRED_2"/>
    <property type="match status" value="1"/>
</dbReference>
<dbReference type="PROSITE" id="PS00623">
    <property type="entry name" value="GMC_OXRED_1"/>
    <property type="match status" value="1"/>
</dbReference>
<evidence type="ECO:0000256" key="4">
    <source>
        <dbReference type="ARBA" id="ARBA00022827"/>
    </source>
</evidence>
<evidence type="ECO:0000313" key="11">
    <source>
        <dbReference type="Proteomes" id="UP000603865"/>
    </source>
</evidence>
<feature type="domain" description="Glucose-methanol-choline oxidoreductase N-terminal" evidence="8">
    <location>
        <begin position="78"/>
        <end position="101"/>
    </location>
</feature>
<dbReference type="PANTHER" id="PTHR11552:SF147">
    <property type="entry name" value="CHOLINE DEHYDROGENASE, MITOCHONDRIAL"/>
    <property type="match status" value="1"/>
</dbReference>
<evidence type="ECO:0000259" key="8">
    <source>
        <dbReference type="PROSITE" id="PS00623"/>
    </source>
</evidence>
<reference evidence="10" key="2">
    <citation type="submission" date="2020-09" db="EMBL/GenBank/DDBJ databases">
        <authorList>
            <person name="Sun Q."/>
            <person name="Ohkuma M."/>
        </authorList>
    </citation>
    <scope>NUCLEOTIDE SEQUENCE</scope>
    <source>
        <strain evidence="10">JCM 31311</strain>
    </source>
</reference>
<dbReference type="GO" id="GO:0016614">
    <property type="term" value="F:oxidoreductase activity, acting on CH-OH group of donors"/>
    <property type="evidence" value="ECO:0007669"/>
    <property type="project" value="InterPro"/>
</dbReference>
<comment type="similarity">
    <text evidence="2 6">Belongs to the GMC oxidoreductase family.</text>
</comment>
<keyword evidence="4 5" id="KW-0274">FAD</keyword>
<dbReference type="PIRSF" id="PIRSF000137">
    <property type="entry name" value="Alcohol_oxidase"/>
    <property type="match status" value="1"/>
</dbReference>
<dbReference type="GO" id="GO:0050660">
    <property type="term" value="F:flavin adenine dinucleotide binding"/>
    <property type="evidence" value="ECO:0007669"/>
    <property type="project" value="InterPro"/>
</dbReference>
<evidence type="ECO:0000256" key="2">
    <source>
        <dbReference type="ARBA" id="ARBA00010790"/>
    </source>
</evidence>
<protein>
    <submittedName>
        <fullName evidence="10">GMC oxidoreductase</fullName>
    </submittedName>
</protein>
<sequence>MNPDYVVVGAGAGGCVVARRLLDAGRTVLLIEAGGPENHLFITAPAAFSRLFKSKFDWAFFTEPQEQLNGRRLYWPRGKVLGGSSAINATIYIRGSQHDFAGWGDGWAWEDVLPAYKRIERFSGGESATRGGSGELPVGPRQHGSHDLSRRFVEAAAHSMHLPQPASFNDGTLEGAGLFESNHLRGERWSAFRAFLKPKLNDPKLTVLTHAQATRLLWDGTRAAGVQFFHQGRLREVRAGGVILAGGAVQTPHLLMLSGIGPGDELRRHGLDVKAHLPGVGQNLQDHPATAVIFRSKLPSLDAQLNDLAALPYLLNRSGALTTNVAEAGAFVRSNAALDVPDLQYHFAPAFFREHGFQKEKGAFFSLGPVLVAPHSRGSIALGNADPLAPPRIDPRYLSDERDLPALVSGLKLAREIAAAHPLSEARGAEFLPGDQELSDYVRREVETLYHPVGTCALGDDDASVVSAGLAVHGTEALWVADASVMPRIIHANTNATTMMIGERAAQFVLQANR</sequence>
<dbReference type="InterPro" id="IPR000172">
    <property type="entry name" value="GMC_OxRdtase_N"/>
</dbReference>
<evidence type="ECO:0000256" key="3">
    <source>
        <dbReference type="ARBA" id="ARBA00022630"/>
    </source>
</evidence>
<dbReference type="InterPro" id="IPR036188">
    <property type="entry name" value="FAD/NAD-bd_sf"/>
</dbReference>
<organism evidence="10 11">
    <name type="scientific">Deinococcus ruber</name>
    <dbReference type="NCBI Taxonomy" id="1848197"/>
    <lineage>
        <taxon>Bacteria</taxon>
        <taxon>Thermotogati</taxon>
        <taxon>Deinococcota</taxon>
        <taxon>Deinococci</taxon>
        <taxon>Deinococcales</taxon>
        <taxon>Deinococcaceae</taxon>
        <taxon>Deinococcus</taxon>
    </lineage>
</organism>